<feature type="active site" description="Proton acceptor" evidence="11">
    <location>
        <position position="180"/>
    </location>
</feature>
<dbReference type="PROSITE" id="PS00108">
    <property type="entry name" value="PROTEIN_KINASE_ST"/>
    <property type="match status" value="1"/>
</dbReference>
<dbReference type="GO" id="GO:0007165">
    <property type="term" value="P:signal transduction"/>
    <property type="evidence" value="ECO:0007669"/>
    <property type="project" value="InterPro"/>
</dbReference>
<evidence type="ECO:0000256" key="12">
    <source>
        <dbReference type="PIRSR" id="PIRSR000605-51"/>
    </source>
</evidence>
<organism evidence="18 19">
    <name type="scientific">Sinocyclocheilus anshuiensis</name>
    <dbReference type="NCBI Taxonomy" id="1608454"/>
    <lineage>
        <taxon>Eukaryota</taxon>
        <taxon>Metazoa</taxon>
        <taxon>Chordata</taxon>
        <taxon>Craniata</taxon>
        <taxon>Vertebrata</taxon>
        <taxon>Euteleostomi</taxon>
        <taxon>Actinopterygii</taxon>
        <taxon>Neopterygii</taxon>
        <taxon>Teleostei</taxon>
        <taxon>Ostariophysi</taxon>
        <taxon>Cypriniformes</taxon>
        <taxon>Cyprinidae</taxon>
        <taxon>Cyprininae</taxon>
        <taxon>Sinocyclocheilus</taxon>
    </lineage>
</organism>
<dbReference type="SMART" id="SM00220">
    <property type="entry name" value="S_TKc"/>
    <property type="match status" value="1"/>
</dbReference>
<keyword evidence="4" id="KW-0597">Phosphoprotein</keyword>
<evidence type="ECO:0000256" key="10">
    <source>
        <dbReference type="ARBA" id="ARBA00048679"/>
    </source>
</evidence>
<evidence type="ECO:0000256" key="5">
    <source>
        <dbReference type="ARBA" id="ARBA00022679"/>
    </source>
</evidence>
<evidence type="ECO:0000256" key="15">
    <source>
        <dbReference type="SAM" id="MobiDB-lite"/>
    </source>
</evidence>
<dbReference type="PROSITE" id="PS51285">
    <property type="entry name" value="AGC_KINASE_CTER"/>
    <property type="match status" value="1"/>
</dbReference>
<dbReference type="GO" id="GO:0004674">
    <property type="term" value="F:protein serine/threonine kinase activity"/>
    <property type="evidence" value="ECO:0007669"/>
    <property type="project" value="UniProtKB-KW"/>
</dbReference>
<evidence type="ECO:0000256" key="1">
    <source>
        <dbReference type="ARBA" id="ARBA00009804"/>
    </source>
</evidence>
<keyword evidence="6 12" id="KW-0547">Nucleotide-binding</keyword>
<feature type="binding site" evidence="12">
    <location>
        <begin position="59"/>
        <end position="67"/>
    </location>
    <ligand>
        <name>ATP</name>
        <dbReference type="ChEBI" id="CHEBI:30616"/>
    </ligand>
</feature>
<gene>
    <name evidence="18" type="primary">LOC107693887</name>
</gene>
<dbReference type="InterPro" id="IPR011009">
    <property type="entry name" value="Kinase-like_dom_sf"/>
</dbReference>
<dbReference type="PANTHER" id="PTHR24351">
    <property type="entry name" value="RIBOSOMAL PROTEIN S6 KINASE"/>
    <property type="match status" value="1"/>
</dbReference>
<protein>
    <recommendedName>
        <fullName evidence="2">non-specific serine/threonine protein kinase</fullName>
        <ecNumber evidence="2">2.7.11.1</ecNumber>
    </recommendedName>
</protein>
<evidence type="ECO:0000256" key="13">
    <source>
        <dbReference type="PROSITE-ProRule" id="PRU10141"/>
    </source>
</evidence>
<proteinExistence type="inferred from homology"/>
<feature type="region of interest" description="Disordered" evidence="15">
    <location>
        <begin position="416"/>
        <end position="435"/>
    </location>
</feature>
<keyword evidence="8 12" id="KW-0067">ATP-binding</keyword>
<dbReference type="InterPro" id="IPR008271">
    <property type="entry name" value="Ser/Thr_kinase_AS"/>
</dbReference>
<keyword evidence="7" id="KW-0418">Kinase</keyword>
<accession>A0A671RSE3</accession>
<comment type="catalytic activity">
    <reaction evidence="10">
        <text>L-seryl-[protein] + ATP = O-phospho-L-seryl-[protein] + ADP + H(+)</text>
        <dbReference type="Rhea" id="RHEA:17989"/>
        <dbReference type="Rhea" id="RHEA-COMP:9863"/>
        <dbReference type="Rhea" id="RHEA-COMP:11604"/>
        <dbReference type="ChEBI" id="CHEBI:15378"/>
        <dbReference type="ChEBI" id="CHEBI:29999"/>
        <dbReference type="ChEBI" id="CHEBI:30616"/>
        <dbReference type="ChEBI" id="CHEBI:83421"/>
        <dbReference type="ChEBI" id="CHEBI:456216"/>
        <dbReference type="EC" id="2.7.11.1"/>
    </reaction>
</comment>
<dbReference type="SMART" id="SM00133">
    <property type="entry name" value="S_TK_X"/>
    <property type="match status" value="1"/>
</dbReference>
<evidence type="ECO:0000256" key="9">
    <source>
        <dbReference type="ARBA" id="ARBA00047899"/>
    </source>
</evidence>
<dbReference type="InterPro" id="IPR000719">
    <property type="entry name" value="Prot_kinase_dom"/>
</dbReference>
<dbReference type="AlphaFoldDB" id="A0A671RSE3"/>
<feature type="domain" description="AGC-kinase C-terminal" evidence="17">
    <location>
        <begin position="315"/>
        <end position="387"/>
    </location>
</feature>
<sequence length="435" mass="49362">MAGVFDIDLDPPEDNVSDEELADGVFFPHHCEKFEISENSVNQGTEQIRPECFELLRVLGKGGYGKVFQVRKVTGADSGKIFAMKVLKKAMIVRNAKDTAHTKAERSILEEVKHPFIVDLIYAFQTGGKLYLILEYLSGGELFMQLEREGIFLEDTACFYLAEISMALGHLHQKGIIYRDLKPENIMLNNNGHVKLTDFGLCKESIHDGTVTHTFCGTIEYMAPEILMRSGHNRAVDWWSLGALMYDMLTGAPPFTAENQKKTIDKILKCKLNLPPYLTQEARDLLKKLLRRNASTRMGAGPRDALDVQAHSFFRHMNWDDLLSFKIEPPFKPFLRSADDVSQFDSKFTSQTPVDSPDDSTLSESANQVFLVSLFSWSPFGLNLSLHFLNIWSFHQHYTAVRTPVSNVEQLDIRPFVKPTHPAGGRRPKHLRMNH</sequence>
<feature type="compositionally biased region" description="Basic residues" evidence="15">
    <location>
        <begin position="424"/>
        <end position="435"/>
    </location>
</feature>
<evidence type="ECO:0000256" key="7">
    <source>
        <dbReference type="ARBA" id="ARBA00022777"/>
    </source>
</evidence>
<keyword evidence="3 14" id="KW-0723">Serine/threonine-protein kinase</keyword>
<evidence type="ECO:0000256" key="14">
    <source>
        <dbReference type="RuleBase" id="RU000304"/>
    </source>
</evidence>
<reference evidence="18" key="1">
    <citation type="submission" date="2025-08" db="UniProtKB">
        <authorList>
            <consortium name="Ensembl"/>
        </authorList>
    </citation>
    <scope>IDENTIFICATION</scope>
</reference>
<dbReference type="FunFam" id="3.30.200.20:FF:000686">
    <property type="entry name" value="Ribosomal protein S6 kinase"/>
    <property type="match status" value="1"/>
</dbReference>
<keyword evidence="5" id="KW-0808">Transferase</keyword>
<dbReference type="CDD" id="cd05584">
    <property type="entry name" value="STKc_p70S6K"/>
    <property type="match status" value="1"/>
</dbReference>
<evidence type="ECO:0000256" key="11">
    <source>
        <dbReference type="PIRSR" id="PIRSR000605-50"/>
    </source>
</evidence>
<dbReference type="FunFam" id="1.10.510.10:FF:000092">
    <property type="entry name" value="Ribosomal protein S6 kinase"/>
    <property type="match status" value="1"/>
</dbReference>
<dbReference type="Gene3D" id="1.10.510.10">
    <property type="entry name" value="Transferase(Phosphotransferase) domain 1"/>
    <property type="match status" value="1"/>
</dbReference>
<name>A0A671RSE3_9TELE</name>
<evidence type="ECO:0000256" key="3">
    <source>
        <dbReference type="ARBA" id="ARBA00022527"/>
    </source>
</evidence>
<dbReference type="PROSITE" id="PS00107">
    <property type="entry name" value="PROTEIN_KINASE_ATP"/>
    <property type="match status" value="1"/>
</dbReference>
<dbReference type="EC" id="2.7.11.1" evidence="2"/>
<evidence type="ECO:0000259" key="17">
    <source>
        <dbReference type="PROSITE" id="PS51285"/>
    </source>
</evidence>
<keyword evidence="19" id="KW-1185">Reference proteome</keyword>
<comment type="catalytic activity">
    <reaction evidence="9">
        <text>L-threonyl-[protein] + ATP = O-phospho-L-threonyl-[protein] + ADP + H(+)</text>
        <dbReference type="Rhea" id="RHEA:46608"/>
        <dbReference type="Rhea" id="RHEA-COMP:11060"/>
        <dbReference type="Rhea" id="RHEA-COMP:11605"/>
        <dbReference type="ChEBI" id="CHEBI:15378"/>
        <dbReference type="ChEBI" id="CHEBI:30013"/>
        <dbReference type="ChEBI" id="CHEBI:30616"/>
        <dbReference type="ChEBI" id="CHEBI:61977"/>
        <dbReference type="ChEBI" id="CHEBI:456216"/>
        <dbReference type="EC" id="2.7.11.1"/>
    </reaction>
</comment>
<feature type="binding site" evidence="12 13">
    <location>
        <position position="85"/>
    </location>
    <ligand>
        <name>ATP</name>
        <dbReference type="ChEBI" id="CHEBI:30616"/>
    </ligand>
</feature>
<dbReference type="Ensembl" id="ENSSANT00000092140.1">
    <property type="protein sequence ID" value="ENSSANP00000086707.1"/>
    <property type="gene ID" value="ENSSANG00000042904.1"/>
</dbReference>
<dbReference type="PROSITE" id="PS50011">
    <property type="entry name" value="PROTEIN_KINASE_DOM"/>
    <property type="match status" value="1"/>
</dbReference>
<evidence type="ECO:0000256" key="6">
    <source>
        <dbReference type="ARBA" id="ARBA00022741"/>
    </source>
</evidence>
<dbReference type="GO" id="GO:0005524">
    <property type="term" value="F:ATP binding"/>
    <property type="evidence" value="ECO:0007669"/>
    <property type="project" value="UniProtKB-UniRule"/>
</dbReference>
<evidence type="ECO:0000259" key="16">
    <source>
        <dbReference type="PROSITE" id="PS50011"/>
    </source>
</evidence>
<reference evidence="18" key="2">
    <citation type="submission" date="2025-09" db="UniProtKB">
        <authorList>
            <consortium name="Ensembl"/>
        </authorList>
    </citation>
    <scope>IDENTIFICATION</scope>
</reference>
<evidence type="ECO:0000256" key="2">
    <source>
        <dbReference type="ARBA" id="ARBA00012513"/>
    </source>
</evidence>
<dbReference type="InterPro" id="IPR017892">
    <property type="entry name" value="Pkinase_C"/>
</dbReference>
<evidence type="ECO:0000256" key="8">
    <source>
        <dbReference type="ARBA" id="ARBA00022840"/>
    </source>
</evidence>
<evidence type="ECO:0000256" key="4">
    <source>
        <dbReference type="ARBA" id="ARBA00022553"/>
    </source>
</evidence>
<dbReference type="InterPro" id="IPR017441">
    <property type="entry name" value="Protein_kinase_ATP_BS"/>
</dbReference>
<dbReference type="Pfam" id="PF00069">
    <property type="entry name" value="Pkinase"/>
    <property type="match status" value="1"/>
</dbReference>
<dbReference type="SUPFAM" id="SSF56112">
    <property type="entry name" value="Protein kinase-like (PK-like)"/>
    <property type="match status" value="1"/>
</dbReference>
<dbReference type="Pfam" id="PF00433">
    <property type="entry name" value="Pkinase_C"/>
    <property type="match status" value="1"/>
</dbReference>
<feature type="domain" description="Protein kinase" evidence="16">
    <location>
        <begin position="53"/>
        <end position="314"/>
    </location>
</feature>
<dbReference type="InterPro" id="IPR016238">
    <property type="entry name" value="Ribosomal_S6_kinase"/>
</dbReference>
<dbReference type="InterPro" id="IPR000961">
    <property type="entry name" value="AGC-kinase_C"/>
</dbReference>
<dbReference type="PIRSF" id="PIRSF000605">
    <property type="entry name" value="Ribsml_S6_kin_1"/>
    <property type="match status" value="1"/>
</dbReference>
<evidence type="ECO:0000313" key="19">
    <source>
        <dbReference type="Proteomes" id="UP000472260"/>
    </source>
</evidence>
<evidence type="ECO:0000313" key="18">
    <source>
        <dbReference type="Ensembl" id="ENSSANP00000086707.1"/>
    </source>
</evidence>
<dbReference type="Gene3D" id="3.30.200.20">
    <property type="entry name" value="Phosphorylase Kinase, domain 1"/>
    <property type="match status" value="1"/>
</dbReference>
<comment type="similarity">
    <text evidence="1">Belongs to the protein kinase superfamily. AGC Ser/Thr protein kinase family. S6 kinase subfamily.</text>
</comment>
<dbReference type="Proteomes" id="UP000472260">
    <property type="component" value="Unassembled WGS sequence"/>
</dbReference>